<dbReference type="AlphaFoldDB" id="A0A2S9H313"/>
<name>A0A2S9H313_9BURK</name>
<dbReference type="GO" id="GO:0000287">
    <property type="term" value="F:magnesium ion binding"/>
    <property type="evidence" value="ECO:0007669"/>
    <property type="project" value="InterPro"/>
</dbReference>
<protein>
    <submittedName>
        <fullName evidence="4">4'-phosphopantetheinyl transferase superfamily</fullName>
    </submittedName>
</protein>
<comment type="caution">
    <text evidence="4">The sequence shown here is derived from an EMBL/GenBank/DDBJ whole genome shotgun (WGS) entry which is preliminary data.</text>
</comment>
<dbReference type="GO" id="GO:0008897">
    <property type="term" value="F:holo-[acyl-carrier-protein] synthase activity"/>
    <property type="evidence" value="ECO:0007669"/>
    <property type="project" value="InterPro"/>
</dbReference>
<dbReference type="Gene3D" id="3.90.470.20">
    <property type="entry name" value="4'-phosphopantetheinyl transferase domain"/>
    <property type="match status" value="1"/>
</dbReference>
<gene>
    <name evidence="4" type="ORF">S2091_0996</name>
</gene>
<keyword evidence="5" id="KW-1185">Reference proteome</keyword>
<dbReference type="PANTHER" id="PTHR12215:SF15">
    <property type="entry name" value="4'-PHOSPHOPANTETHEINYL TRANSFERASE SUPERFAMILY-RELATED"/>
    <property type="match status" value="1"/>
</dbReference>
<evidence type="ECO:0000313" key="4">
    <source>
        <dbReference type="EMBL" id="PRC94375.1"/>
    </source>
</evidence>
<dbReference type="PANTHER" id="PTHR12215">
    <property type="entry name" value="PHOSPHOPANTETHEINE TRANSFERASE"/>
    <property type="match status" value="1"/>
</dbReference>
<dbReference type="EMBL" id="PUGF01000003">
    <property type="protein sequence ID" value="PRC94375.1"/>
    <property type="molecule type" value="Genomic_DNA"/>
</dbReference>
<dbReference type="InterPro" id="IPR050559">
    <property type="entry name" value="P-Pant_transferase_sf"/>
</dbReference>
<dbReference type="Proteomes" id="UP000237839">
    <property type="component" value="Unassembled WGS sequence"/>
</dbReference>
<dbReference type="SUPFAM" id="SSF56214">
    <property type="entry name" value="4'-phosphopantetheinyl transferase"/>
    <property type="match status" value="2"/>
</dbReference>
<reference evidence="4 5" key="1">
    <citation type="submission" date="2018-02" db="EMBL/GenBank/DDBJ databases">
        <title>Solimicrobium silvestre gen. nov., sp. nov., isolated from alpine forest soil.</title>
        <authorList>
            <person name="Margesin R."/>
            <person name="Albuquerque L."/>
            <person name="Zhang D.-C."/>
            <person name="Froufe H.J.C."/>
            <person name="Severino R."/>
            <person name="Roxo I."/>
            <person name="Egas C."/>
            <person name="Da Costa M.S."/>
        </authorList>
    </citation>
    <scope>NUCLEOTIDE SEQUENCE [LARGE SCALE GENOMIC DNA]</scope>
    <source>
        <strain evidence="4 5">S20-91</strain>
    </source>
</reference>
<feature type="domain" description="4'-phosphopantetheinyl transferase" evidence="3">
    <location>
        <begin position="126"/>
        <end position="202"/>
    </location>
</feature>
<dbReference type="GO" id="GO:0005829">
    <property type="term" value="C:cytosol"/>
    <property type="evidence" value="ECO:0007669"/>
    <property type="project" value="TreeGrafter"/>
</dbReference>
<dbReference type="OrthoDB" id="9808281at2"/>
<proteinExistence type="inferred from homology"/>
<dbReference type="InterPro" id="IPR037143">
    <property type="entry name" value="4-PPantetheinyl_Trfase_dom_sf"/>
</dbReference>
<dbReference type="Pfam" id="PF01648">
    <property type="entry name" value="ACPS"/>
    <property type="match status" value="1"/>
</dbReference>
<evidence type="ECO:0000256" key="1">
    <source>
        <dbReference type="ARBA" id="ARBA00010990"/>
    </source>
</evidence>
<comment type="similarity">
    <text evidence="1">Belongs to the P-Pant transferase superfamily. Gsp/Sfp/HetI/AcpT family.</text>
</comment>
<accession>A0A2S9H313</accession>
<dbReference type="InterPro" id="IPR008278">
    <property type="entry name" value="4-PPantetheinyl_Trfase_dom"/>
</dbReference>
<dbReference type="RefSeq" id="WP_105530697.1">
    <property type="nucleotide sequence ID" value="NZ_PUGF01000003.1"/>
</dbReference>
<keyword evidence="2 4" id="KW-0808">Transferase</keyword>
<evidence type="ECO:0000259" key="3">
    <source>
        <dbReference type="Pfam" id="PF01648"/>
    </source>
</evidence>
<sequence length="258" mass="29313">MDEAFLLPPTIDPLGLPAHNAVAIYLLELDHSACRDSPQRYLSLLAALELANWQKIRPVERQWQYLQSRVLQRLVLGAYAECDPRSLTFHRDEWGRPTLAEHGELHFSLSHCASHVALAVGSDSVLGVDVETVVPVRSSFMHIACKFFHPDDLAQLMEVPEEQRYGRFLEQWTLKEAHLKALGLGMHKSMADCRFERTSAGLIVAHDRAPVEDRVAPNAFIAQRRMRGCQLALAYRYGRPVRFRYLNGDTALPWQDTS</sequence>
<dbReference type="GO" id="GO:0019878">
    <property type="term" value="P:lysine biosynthetic process via aminoadipic acid"/>
    <property type="evidence" value="ECO:0007669"/>
    <property type="project" value="TreeGrafter"/>
</dbReference>
<organism evidence="4 5">
    <name type="scientific">Solimicrobium silvestre</name>
    <dbReference type="NCBI Taxonomy" id="2099400"/>
    <lineage>
        <taxon>Bacteria</taxon>
        <taxon>Pseudomonadati</taxon>
        <taxon>Pseudomonadota</taxon>
        <taxon>Betaproteobacteria</taxon>
        <taxon>Burkholderiales</taxon>
        <taxon>Oxalobacteraceae</taxon>
        <taxon>Solimicrobium</taxon>
    </lineage>
</organism>
<evidence type="ECO:0000313" key="5">
    <source>
        <dbReference type="Proteomes" id="UP000237839"/>
    </source>
</evidence>
<evidence type="ECO:0000256" key="2">
    <source>
        <dbReference type="ARBA" id="ARBA00022679"/>
    </source>
</evidence>